<accession>A0ABX3VSK7</accession>
<comment type="caution">
    <text evidence="1">The sequence shown here is derived from an EMBL/GenBank/DDBJ whole genome shotgun (WGS) entry which is preliminary data.</text>
</comment>
<organism evidence="1 2">
    <name type="scientific">Mycobacterium paraense</name>
    <dbReference type="NCBI Taxonomy" id="767916"/>
    <lineage>
        <taxon>Bacteria</taxon>
        <taxon>Bacillati</taxon>
        <taxon>Actinomycetota</taxon>
        <taxon>Actinomycetes</taxon>
        <taxon>Mycobacteriales</taxon>
        <taxon>Mycobacteriaceae</taxon>
        <taxon>Mycobacterium</taxon>
        <taxon>Mycobacterium simiae complex</taxon>
    </lineage>
</organism>
<evidence type="ECO:0000313" key="1">
    <source>
        <dbReference type="EMBL" id="ORW33353.1"/>
    </source>
</evidence>
<proteinExistence type="predicted"/>
<gene>
    <name evidence="1" type="ORF">AWB91_09025</name>
</gene>
<evidence type="ECO:0000313" key="2">
    <source>
        <dbReference type="Proteomes" id="UP000193801"/>
    </source>
</evidence>
<dbReference type="EMBL" id="LQPK01000005">
    <property type="protein sequence ID" value="ORW33353.1"/>
    <property type="molecule type" value="Genomic_DNA"/>
</dbReference>
<dbReference type="Proteomes" id="UP000193801">
    <property type="component" value="Unassembled WGS sequence"/>
</dbReference>
<sequence length="102" mass="11789">MGQHRLTTSNRDEAARLVAELRDADVWAKLHTIYSWPCQQCGKTVENRGGRDQTCECGAEYNAFGQRLRDDWRSNPSNWDDNIGDMEGFEIQQLSKEHPFND</sequence>
<reference evidence="1 2" key="1">
    <citation type="journal article" date="2015" name="Emerg. Microbes Infect.">
        <title>Characterization of 17 strains belonging to the Mycobacterium simiae complex and description of Mycobacterium paraense sp. nov.</title>
        <authorList>
            <person name="Fusco da Costa A.R."/>
            <person name="Fedrizzi T."/>
            <person name="Lopes M.L."/>
            <person name="Pecorari M."/>
            <person name="Oliveira da Costa W.L."/>
            <person name="Giacobazzi E."/>
            <person name="da Costa Bahia J.R."/>
            <person name="De Sanctis V."/>
            <person name="Batista Lima K.V."/>
            <person name="Bertorelli R."/>
            <person name="Grottola A."/>
            <person name="Fabio A."/>
            <person name="Mariottini A."/>
            <person name="Ferretti P."/>
            <person name="Di Leva F."/>
            <person name="Fregni Serpini G."/>
            <person name="Tagliazucchi S."/>
            <person name="Rumpianesi F."/>
            <person name="Jousson O."/>
            <person name="Segata N."/>
            <person name="Tortoli E."/>
        </authorList>
    </citation>
    <scope>NUCLEOTIDE SEQUENCE [LARGE SCALE GENOMIC DNA]</scope>
    <source>
        <strain evidence="1 2">FI-07156</strain>
    </source>
</reference>
<protein>
    <submittedName>
        <fullName evidence="1">Uncharacterized protein</fullName>
    </submittedName>
</protein>
<keyword evidence="2" id="KW-1185">Reference proteome</keyword>
<name>A0ABX3VSK7_9MYCO</name>